<dbReference type="Gene3D" id="3.40.50.1010">
    <property type="entry name" value="5'-nuclease"/>
    <property type="match status" value="1"/>
</dbReference>
<dbReference type="AlphaFoldDB" id="A0A9W9DQC3"/>
<evidence type="ECO:0000259" key="2">
    <source>
        <dbReference type="Pfam" id="PF01936"/>
    </source>
</evidence>
<dbReference type="InterPro" id="IPR021139">
    <property type="entry name" value="NYN"/>
</dbReference>
<dbReference type="PANTHER" id="PTHR14379:SF3">
    <property type="entry name" value="MEIOSIS REGULATOR AND MRNA STABILITY FACTOR 1"/>
    <property type="match status" value="1"/>
</dbReference>
<reference evidence="3" key="1">
    <citation type="submission" date="2022-08" db="EMBL/GenBank/DDBJ databases">
        <authorList>
            <consortium name="DOE Joint Genome Institute"/>
            <person name="Min B."/>
            <person name="Riley R."/>
            <person name="Sierra-Patev S."/>
            <person name="Naranjo-Ortiz M."/>
            <person name="Looney B."/>
            <person name="Konkel Z."/>
            <person name="Slot J.C."/>
            <person name="Sakamoto Y."/>
            <person name="Steenwyk J.L."/>
            <person name="Rokas A."/>
            <person name="Carro J."/>
            <person name="Camarero S."/>
            <person name="Ferreira P."/>
            <person name="Molpeceres G."/>
            <person name="Ruiz-Duenas F.J."/>
            <person name="Serrano A."/>
            <person name="Henrissat B."/>
            <person name="Drula E."/>
            <person name="Hughes K.W."/>
            <person name="Mata J.L."/>
            <person name="Ishikawa N.K."/>
            <person name="Vargas-Isla R."/>
            <person name="Ushijima S."/>
            <person name="Smith C.A."/>
            <person name="Ahrendt S."/>
            <person name="Andreopoulos W."/>
            <person name="He G."/>
            <person name="Labutti K."/>
            <person name="Lipzen A."/>
            <person name="Ng V."/>
            <person name="Sandor L."/>
            <person name="Barry K."/>
            <person name="Martinez A.T."/>
            <person name="Xiao Y."/>
            <person name="Gibbons J.G."/>
            <person name="Terashima K."/>
            <person name="Hibbett D.S."/>
            <person name="Grigoriev I.V."/>
        </authorList>
    </citation>
    <scope>NUCLEOTIDE SEQUENCE</scope>
    <source>
        <strain evidence="3">Sp2 HRB7682 ss15</strain>
    </source>
</reference>
<dbReference type="CDD" id="cd10910">
    <property type="entry name" value="PIN_limkain_b1_N_like"/>
    <property type="match status" value="1"/>
</dbReference>
<evidence type="ECO:0000256" key="1">
    <source>
        <dbReference type="SAM" id="MobiDB-lite"/>
    </source>
</evidence>
<protein>
    <submittedName>
        <fullName evidence="3">NYN domain-containing protein</fullName>
    </submittedName>
</protein>
<dbReference type="GO" id="GO:0005777">
    <property type="term" value="C:peroxisome"/>
    <property type="evidence" value="ECO:0007669"/>
    <property type="project" value="InterPro"/>
</dbReference>
<sequence length="432" mass="47385">MAPSMRTGSSAGHSGQVAIFWDYDNCSPPPNISGYVLVSRIRDLAHEYGSVNLFKAYTHISEQTSTRSLALRSELQSSGVSLTDCPRNDRKDTVDQMIIADVLTFAMDNPYPTTTTIMLISGERDFAYTLSILRLRMYRVVVVAPGLPGSQINLEAQASFFFDWYTIINGQQKGEKKNTILPSRPMGSSTSSELVRPRPHTTSTYFAKPPERHETFQSCSNLFELKNAPAFAPSRSLTSEVPSSITQTPVPATMVEKPANRFPILLNEDSPDIALIPLSQPSPIIVTDADSQKTIFSESEDTASIPASQSGKPIDSSMAAVGSEINRSLTRKQGPTTSRGFLGRTATPEVPEAYQRLIHLLEDYRFRGDQRPFRSAIALGLITQDPFIYQKAGYPKFGPFVAHAAELGLVKLGGTGGTAWISLHYSLHGKIM</sequence>
<evidence type="ECO:0000313" key="4">
    <source>
        <dbReference type="Proteomes" id="UP001150238"/>
    </source>
</evidence>
<dbReference type="Pfam" id="PF01936">
    <property type="entry name" value="NYN"/>
    <property type="match status" value="1"/>
</dbReference>
<feature type="region of interest" description="Disordered" evidence="1">
    <location>
        <begin position="177"/>
        <end position="207"/>
    </location>
</feature>
<feature type="domain" description="NYN" evidence="2">
    <location>
        <begin position="17"/>
        <end position="158"/>
    </location>
</feature>
<dbReference type="PANTHER" id="PTHR14379">
    <property type="entry name" value="LIMKAIN B LKAP"/>
    <property type="match status" value="1"/>
</dbReference>
<dbReference type="GO" id="GO:0010468">
    <property type="term" value="P:regulation of gene expression"/>
    <property type="evidence" value="ECO:0007669"/>
    <property type="project" value="InterPro"/>
</dbReference>
<dbReference type="GO" id="GO:1905762">
    <property type="term" value="F:CCR4-NOT complex binding"/>
    <property type="evidence" value="ECO:0007669"/>
    <property type="project" value="TreeGrafter"/>
</dbReference>
<evidence type="ECO:0000313" key="3">
    <source>
        <dbReference type="EMBL" id="KAJ4480509.1"/>
    </source>
</evidence>
<dbReference type="GO" id="GO:0004540">
    <property type="term" value="F:RNA nuclease activity"/>
    <property type="evidence" value="ECO:0007669"/>
    <property type="project" value="InterPro"/>
</dbReference>
<proteinExistence type="predicted"/>
<accession>A0A9W9DQC3</accession>
<dbReference type="Proteomes" id="UP001150238">
    <property type="component" value="Unassembled WGS sequence"/>
</dbReference>
<organism evidence="3 4">
    <name type="scientific">Lentinula lateritia</name>
    <dbReference type="NCBI Taxonomy" id="40482"/>
    <lineage>
        <taxon>Eukaryota</taxon>
        <taxon>Fungi</taxon>
        <taxon>Dikarya</taxon>
        <taxon>Basidiomycota</taxon>
        <taxon>Agaricomycotina</taxon>
        <taxon>Agaricomycetes</taxon>
        <taxon>Agaricomycetidae</taxon>
        <taxon>Agaricales</taxon>
        <taxon>Marasmiineae</taxon>
        <taxon>Omphalotaceae</taxon>
        <taxon>Lentinula</taxon>
    </lineage>
</organism>
<comment type="caution">
    <text evidence="3">The sequence shown here is derived from an EMBL/GenBank/DDBJ whole genome shotgun (WGS) entry which is preliminary data.</text>
</comment>
<reference evidence="3" key="2">
    <citation type="journal article" date="2023" name="Proc. Natl. Acad. Sci. U.S.A.">
        <title>A global phylogenomic analysis of the shiitake genus Lentinula.</title>
        <authorList>
            <person name="Sierra-Patev S."/>
            <person name="Min B."/>
            <person name="Naranjo-Ortiz M."/>
            <person name="Looney B."/>
            <person name="Konkel Z."/>
            <person name="Slot J.C."/>
            <person name="Sakamoto Y."/>
            <person name="Steenwyk J.L."/>
            <person name="Rokas A."/>
            <person name="Carro J."/>
            <person name="Camarero S."/>
            <person name="Ferreira P."/>
            <person name="Molpeceres G."/>
            <person name="Ruiz-Duenas F.J."/>
            <person name="Serrano A."/>
            <person name="Henrissat B."/>
            <person name="Drula E."/>
            <person name="Hughes K.W."/>
            <person name="Mata J.L."/>
            <person name="Ishikawa N.K."/>
            <person name="Vargas-Isla R."/>
            <person name="Ushijima S."/>
            <person name="Smith C.A."/>
            <person name="Donoghue J."/>
            <person name="Ahrendt S."/>
            <person name="Andreopoulos W."/>
            <person name="He G."/>
            <person name="LaButti K."/>
            <person name="Lipzen A."/>
            <person name="Ng V."/>
            <person name="Riley R."/>
            <person name="Sandor L."/>
            <person name="Barry K."/>
            <person name="Martinez A.T."/>
            <person name="Xiao Y."/>
            <person name="Gibbons J.G."/>
            <person name="Terashima K."/>
            <person name="Grigoriev I.V."/>
            <person name="Hibbett D."/>
        </authorList>
    </citation>
    <scope>NUCLEOTIDE SEQUENCE</scope>
    <source>
        <strain evidence="3">Sp2 HRB7682 ss15</strain>
    </source>
</reference>
<gene>
    <name evidence="3" type="ORF">C8J55DRAFT_65934</name>
</gene>
<dbReference type="InterPro" id="IPR024768">
    <property type="entry name" value="Marf1"/>
</dbReference>
<name>A0A9W9DQC3_9AGAR</name>
<dbReference type="EMBL" id="JANVFS010000015">
    <property type="protein sequence ID" value="KAJ4480509.1"/>
    <property type="molecule type" value="Genomic_DNA"/>
</dbReference>